<evidence type="ECO:0000313" key="4">
    <source>
        <dbReference type="Proteomes" id="UP000746747"/>
    </source>
</evidence>
<evidence type="ECO:0000256" key="2">
    <source>
        <dbReference type="SAM" id="Phobius"/>
    </source>
</evidence>
<evidence type="ECO:0000256" key="1">
    <source>
        <dbReference type="SAM" id="MobiDB-lite"/>
    </source>
</evidence>
<keyword evidence="2" id="KW-0812">Transmembrane</keyword>
<keyword evidence="2" id="KW-1133">Transmembrane helix</keyword>
<sequence length="305" mass="34230">MRNNTTIRFTIGTLVTIAASLILLYYFRNKKERSRKELSSEKQRKSAEQLLPKKRGRRVQTPRRVILSKPVSHIKKFVDSEKTKYTTSDETTSDSLTKLDITNVSKKIKDYSPSNYVETLEGSASPASSTEKGKSQYSSENYPPAIIPKHKELPKVLLSSEKSEGLRDEKSKSGESVGVTKSLTLEEIPSPTEVIPIDSYCYCGQDATISPSAAGELNENCKVELLPTIVKPVSFDPYSPEDLTQVEGASDEMSKNSLQMSVKPKNHRIIVPFLPILHAITYASKHGQLIQELLQNYEYYESQFT</sequence>
<feature type="compositionally biased region" description="Basic and acidic residues" evidence="1">
    <location>
        <begin position="35"/>
        <end position="47"/>
    </location>
</feature>
<accession>A0A8J2M5S5</accession>
<keyword evidence="4" id="KW-1185">Reference proteome</keyword>
<proteinExistence type="predicted"/>
<feature type="region of interest" description="Disordered" evidence="1">
    <location>
        <begin position="35"/>
        <end position="62"/>
    </location>
</feature>
<dbReference type="Proteomes" id="UP000746747">
    <property type="component" value="Unassembled WGS sequence"/>
</dbReference>
<feature type="region of interest" description="Disordered" evidence="1">
    <location>
        <begin position="116"/>
        <end position="146"/>
    </location>
</feature>
<feature type="compositionally biased region" description="Polar residues" evidence="1">
    <location>
        <begin position="125"/>
        <end position="141"/>
    </location>
</feature>
<organism evidence="3 4">
    <name type="scientific">Cercopithifilaria johnstoni</name>
    <dbReference type="NCBI Taxonomy" id="2874296"/>
    <lineage>
        <taxon>Eukaryota</taxon>
        <taxon>Metazoa</taxon>
        <taxon>Ecdysozoa</taxon>
        <taxon>Nematoda</taxon>
        <taxon>Chromadorea</taxon>
        <taxon>Rhabditida</taxon>
        <taxon>Spirurina</taxon>
        <taxon>Spiruromorpha</taxon>
        <taxon>Filarioidea</taxon>
        <taxon>Onchocercidae</taxon>
        <taxon>Cercopithifilaria</taxon>
    </lineage>
</organism>
<comment type="caution">
    <text evidence="3">The sequence shown here is derived from an EMBL/GenBank/DDBJ whole genome shotgun (WGS) entry which is preliminary data.</text>
</comment>
<name>A0A8J2M5S5_9BILA</name>
<dbReference type="AlphaFoldDB" id="A0A8J2M5S5"/>
<protein>
    <submittedName>
        <fullName evidence="3">Uncharacterized protein</fullName>
    </submittedName>
</protein>
<dbReference type="OrthoDB" id="5819820at2759"/>
<dbReference type="EMBL" id="CAKAEH010001403">
    <property type="protein sequence ID" value="CAG9535811.1"/>
    <property type="molecule type" value="Genomic_DNA"/>
</dbReference>
<feature type="compositionally biased region" description="Basic residues" evidence="1">
    <location>
        <begin position="52"/>
        <end position="61"/>
    </location>
</feature>
<gene>
    <name evidence="3" type="ORF">CJOHNSTONI_LOCUS5801</name>
</gene>
<keyword evidence="2" id="KW-0472">Membrane</keyword>
<evidence type="ECO:0000313" key="3">
    <source>
        <dbReference type="EMBL" id="CAG9535811.1"/>
    </source>
</evidence>
<reference evidence="3" key="1">
    <citation type="submission" date="2021-09" db="EMBL/GenBank/DDBJ databases">
        <authorList>
            <consortium name="Pathogen Informatics"/>
        </authorList>
    </citation>
    <scope>NUCLEOTIDE SEQUENCE</scope>
</reference>
<feature type="transmembrane region" description="Helical" evidence="2">
    <location>
        <begin position="6"/>
        <end position="27"/>
    </location>
</feature>